<dbReference type="InParanoid" id="A0A151Z9G6"/>
<protein>
    <submittedName>
        <fullName evidence="1">Uncharacterized protein</fullName>
    </submittedName>
</protein>
<name>A0A151Z9G6_TIELA</name>
<dbReference type="AlphaFoldDB" id="A0A151Z9G6"/>
<accession>A0A151Z9G6</accession>
<dbReference type="EMBL" id="LODT01000037">
    <property type="protein sequence ID" value="KYQ90585.1"/>
    <property type="molecule type" value="Genomic_DNA"/>
</dbReference>
<sequence>MSITLNYIITKILNYIIYDERILFKRYVKKKYSNTPNQYVMDINDLMEFIGKFRCVSKSWSGVLKILDYPYVRIEYDIDINYRYIQTLVNKHSFLNLDKIIINNLYYEEYTLPKESSIHLIDISETTKSKVFNLQTFLCSYPQSNVENTTKLSLWCPDYDTKMLSLQSDTISPTQCLIQLMNRSSASKMPFSTFHNFTRLKSIVWVQFDTEELLPALHGNQTIKSLNLNGSLVDVGILVQMLNSNNCIQSLVLPVTVINFKEDYVINNSTLTSLNINDTYVLSIFNPIMSLKSVHLRSIHQRSSLNNPNIKKLTIPGCQLPYNILQCVQVFKMLNIDISRGFDQIPFKTYNNVSKLQLKFTNNFKYVDQKVLYMDSVQSKILTLILSNENSIKFFKLTYHGESGHLFHYILNKLNDYHSTPTELSKLNNMNRCITQMSHDTSFSSHYCINDHVVFCSKKCYTTESTNIHTIKLRKHQY</sequence>
<evidence type="ECO:0000313" key="2">
    <source>
        <dbReference type="Proteomes" id="UP000076078"/>
    </source>
</evidence>
<comment type="caution">
    <text evidence="1">The sequence shown here is derived from an EMBL/GenBank/DDBJ whole genome shotgun (WGS) entry which is preliminary data.</text>
</comment>
<reference evidence="1 2" key="1">
    <citation type="submission" date="2015-12" db="EMBL/GenBank/DDBJ databases">
        <title>Dictyostelia acquired genes for synthesis and detection of signals that induce cell-type specialization by lateral gene transfer from prokaryotes.</title>
        <authorList>
            <person name="Gloeckner G."/>
            <person name="Schaap P."/>
        </authorList>
    </citation>
    <scope>NUCLEOTIDE SEQUENCE [LARGE SCALE GENOMIC DNA]</scope>
    <source>
        <strain evidence="1 2">TK</strain>
    </source>
</reference>
<dbReference type="Proteomes" id="UP000076078">
    <property type="component" value="Unassembled WGS sequence"/>
</dbReference>
<organism evidence="1 2">
    <name type="scientific">Tieghemostelium lacteum</name>
    <name type="common">Slime mold</name>
    <name type="synonym">Dictyostelium lacteum</name>
    <dbReference type="NCBI Taxonomy" id="361077"/>
    <lineage>
        <taxon>Eukaryota</taxon>
        <taxon>Amoebozoa</taxon>
        <taxon>Evosea</taxon>
        <taxon>Eumycetozoa</taxon>
        <taxon>Dictyostelia</taxon>
        <taxon>Dictyosteliales</taxon>
        <taxon>Raperosteliaceae</taxon>
        <taxon>Tieghemostelium</taxon>
    </lineage>
</organism>
<keyword evidence="2" id="KW-1185">Reference proteome</keyword>
<evidence type="ECO:0000313" key="1">
    <source>
        <dbReference type="EMBL" id="KYQ90585.1"/>
    </source>
</evidence>
<proteinExistence type="predicted"/>
<gene>
    <name evidence="1" type="ORF">DLAC_09215</name>
</gene>